<keyword evidence="2" id="KW-1185">Reference proteome</keyword>
<reference evidence="1 2" key="1">
    <citation type="journal article" date="2009" name="Science">
        <title>Green evolution and dynamic adaptations revealed by genomes of the marine picoeukaryotes Micromonas.</title>
        <authorList>
            <person name="Worden A.Z."/>
            <person name="Lee J.H."/>
            <person name="Mock T."/>
            <person name="Rouze P."/>
            <person name="Simmons M.P."/>
            <person name="Aerts A.L."/>
            <person name="Allen A.E."/>
            <person name="Cuvelier M.L."/>
            <person name="Derelle E."/>
            <person name="Everett M.V."/>
            <person name="Foulon E."/>
            <person name="Grimwood J."/>
            <person name="Gundlach H."/>
            <person name="Henrissat B."/>
            <person name="Napoli C."/>
            <person name="McDonald S.M."/>
            <person name="Parker M.S."/>
            <person name="Rombauts S."/>
            <person name="Salamov A."/>
            <person name="Von Dassow P."/>
            <person name="Badger J.H."/>
            <person name="Coutinho P.M."/>
            <person name="Demir E."/>
            <person name="Dubchak I."/>
            <person name="Gentemann C."/>
            <person name="Eikrem W."/>
            <person name="Gready J.E."/>
            <person name="John U."/>
            <person name="Lanier W."/>
            <person name="Lindquist E.A."/>
            <person name="Lucas S."/>
            <person name="Mayer K.F."/>
            <person name="Moreau H."/>
            <person name="Not F."/>
            <person name="Otillar R."/>
            <person name="Panaud O."/>
            <person name="Pangilinan J."/>
            <person name="Paulsen I."/>
            <person name="Piegu B."/>
            <person name="Poliakov A."/>
            <person name="Robbens S."/>
            <person name="Schmutz J."/>
            <person name="Toulza E."/>
            <person name="Wyss T."/>
            <person name="Zelensky A."/>
            <person name="Zhou K."/>
            <person name="Armbrust E.V."/>
            <person name="Bhattacharya D."/>
            <person name="Goodenough U.W."/>
            <person name="Van de Peer Y."/>
            <person name="Grigoriev I.V."/>
        </authorList>
    </citation>
    <scope>NUCLEOTIDE SEQUENCE [LARGE SCALE GENOMIC DNA]</scope>
    <source>
        <strain evidence="1 2">CCMP1545</strain>
    </source>
</reference>
<dbReference type="Proteomes" id="UP000001876">
    <property type="component" value="Unassembled WGS sequence"/>
</dbReference>
<proteinExistence type="predicted"/>
<evidence type="ECO:0000313" key="2">
    <source>
        <dbReference type="Proteomes" id="UP000001876"/>
    </source>
</evidence>
<dbReference type="EMBL" id="GG663736">
    <property type="protein sequence ID" value="EEH59803.1"/>
    <property type="molecule type" value="Genomic_DNA"/>
</dbReference>
<dbReference type="RefSeq" id="XP_003056427.1">
    <property type="nucleotide sequence ID" value="XM_003056381.1"/>
</dbReference>
<dbReference type="KEGG" id="mpp:MICPUCDRAFT_55420"/>
<evidence type="ECO:0000313" key="1">
    <source>
        <dbReference type="EMBL" id="EEH59803.1"/>
    </source>
</evidence>
<gene>
    <name evidence="1" type="ORF">MICPUCDRAFT_55420</name>
</gene>
<accession>C1MKQ5</accession>
<sequence>MAKKVWKYFRKYKYLRMYFWKYNTGSPTYLATFEGTKVRRYFRRYLRRYTYCTSGSNLVRG</sequence>
<dbReference type="GeneID" id="9681971"/>
<name>C1MKQ5_MICPC</name>
<dbReference type="AlphaFoldDB" id="C1MKQ5"/>
<protein>
    <submittedName>
        <fullName evidence="1">Predicted protein</fullName>
    </submittedName>
</protein>
<organism evidence="2">
    <name type="scientific">Micromonas pusilla (strain CCMP1545)</name>
    <name type="common">Picoplanktonic green alga</name>
    <dbReference type="NCBI Taxonomy" id="564608"/>
    <lineage>
        <taxon>Eukaryota</taxon>
        <taxon>Viridiplantae</taxon>
        <taxon>Chlorophyta</taxon>
        <taxon>Mamiellophyceae</taxon>
        <taxon>Mamiellales</taxon>
        <taxon>Mamiellaceae</taxon>
        <taxon>Micromonas</taxon>
    </lineage>
</organism>